<reference evidence="8" key="1">
    <citation type="submission" date="2021-03" db="EMBL/GenBank/DDBJ databases">
        <title>Chromosome level genome of the anhydrobiotic midge Polypedilum vanderplanki.</title>
        <authorList>
            <person name="Yoshida Y."/>
            <person name="Kikawada T."/>
            <person name="Gusev O."/>
        </authorList>
    </citation>
    <scope>NUCLEOTIDE SEQUENCE</scope>
    <source>
        <strain evidence="8">NIAS01</strain>
        <tissue evidence="8">Whole body or cell culture</tissue>
    </source>
</reference>
<organism evidence="8 9">
    <name type="scientific">Polypedilum vanderplanki</name>
    <name type="common">Sleeping chironomid midge</name>
    <dbReference type="NCBI Taxonomy" id="319348"/>
    <lineage>
        <taxon>Eukaryota</taxon>
        <taxon>Metazoa</taxon>
        <taxon>Ecdysozoa</taxon>
        <taxon>Arthropoda</taxon>
        <taxon>Hexapoda</taxon>
        <taxon>Insecta</taxon>
        <taxon>Pterygota</taxon>
        <taxon>Neoptera</taxon>
        <taxon>Endopterygota</taxon>
        <taxon>Diptera</taxon>
        <taxon>Nematocera</taxon>
        <taxon>Chironomoidea</taxon>
        <taxon>Chironomidae</taxon>
        <taxon>Chironominae</taxon>
        <taxon>Polypedilum</taxon>
        <taxon>Polypedilum</taxon>
    </lineage>
</organism>
<comment type="caution">
    <text evidence="8">The sequence shown here is derived from an EMBL/GenBank/DDBJ whole genome shotgun (WGS) entry which is preliminary data.</text>
</comment>
<evidence type="ECO:0000256" key="3">
    <source>
        <dbReference type="ARBA" id="ARBA00022771"/>
    </source>
</evidence>
<sequence length="584" mass="67031">MNKFNIGEYLCNREKGTNKGHCKQCSAAVLWSRERIASHKRKSCPVPLTENEKDLFAIKKIRRDEQELTFNSNEPIVQNIQLLDADKKDKIDKAFSHFFFRTGISFRVADSDAFRKLIKELNPLYHEVLPNSSKLCTQMLQNEHSKLRDVLDKLLENASELTLTSDGWSNIRGEHLVNFIIQAPNHKPIFYKTINTSGITQTSEAISNEITNVILEVGEKKFCALITDNAVVMRGAWKLIESRFPHISANGCAAHVMNLLIKDIMDISIYKQVATSAGKIIKFINNHHNVLAKFEEIKNDIGVTHKLSLPVTTRWYSHYISINDLINAKYACIKLVDTEPTIADITPKDKSKEVINLIRNNVFWEKAILLAKILEYPTKIIGIFENDSSTLDKVYHYFGELYKHFEHDIVIQQLVKKRWDFIMTESIGISYMLSPASVLNNFYIDDDKIDIMGQIKSIADTRYGDDVGEKVLPEFTKFVDKIKNLNESRKATILNLNAINYWKLIGFNEFPNLYKIASTTCGIPCSSAASERIWSTYRFIHSRLRNRLGNDKIEKLVFIYINCSNLDTCDIEDYISEEIITCSD</sequence>
<dbReference type="PANTHER" id="PTHR46481">
    <property type="entry name" value="ZINC FINGER BED DOMAIN-CONTAINING PROTEIN 4"/>
    <property type="match status" value="1"/>
</dbReference>
<keyword evidence="3" id="KW-0863">Zinc-finger</keyword>
<dbReference type="OrthoDB" id="7764752at2759"/>
<dbReference type="GO" id="GO:0046983">
    <property type="term" value="F:protein dimerization activity"/>
    <property type="evidence" value="ECO:0007669"/>
    <property type="project" value="InterPro"/>
</dbReference>
<keyword evidence="2" id="KW-0479">Metal-binding</keyword>
<evidence type="ECO:0000259" key="6">
    <source>
        <dbReference type="Pfam" id="PF04937"/>
    </source>
</evidence>
<evidence type="ECO:0000256" key="4">
    <source>
        <dbReference type="ARBA" id="ARBA00022833"/>
    </source>
</evidence>
<feature type="domain" description="HAT C-terminal dimerisation" evidence="7">
    <location>
        <begin position="485"/>
        <end position="559"/>
    </location>
</feature>
<keyword evidence="5" id="KW-0539">Nucleus</keyword>
<dbReference type="PANTHER" id="PTHR46481:SF10">
    <property type="entry name" value="ZINC FINGER BED DOMAIN-CONTAINING PROTEIN 39"/>
    <property type="match status" value="1"/>
</dbReference>
<dbReference type="Pfam" id="PF04937">
    <property type="entry name" value="DUF659"/>
    <property type="match status" value="1"/>
</dbReference>
<dbReference type="EMBL" id="JADBJN010000003">
    <property type="protein sequence ID" value="KAG5674167.1"/>
    <property type="molecule type" value="Genomic_DNA"/>
</dbReference>
<gene>
    <name evidence="8" type="ORF">PVAND_004150</name>
</gene>
<evidence type="ECO:0000256" key="5">
    <source>
        <dbReference type="ARBA" id="ARBA00023242"/>
    </source>
</evidence>
<dbReference type="AlphaFoldDB" id="A0A9J6BW88"/>
<dbReference type="SUPFAM" id="SSF53098">
    <property type="entry name" value="Ribonuclease H-like"/>
    <property type="match status" value="1"/>
</dbReference>
<evidence type="ECO:0000313" key="8">
    <source>
        <dbReference type="EMBL" id="KAG5674167.1"/>
    </source>
</evidence>
<evidence type="ECO:0000259" key="7">
    <source>
        <dbReference type="Pfam" id="PF05699"/>
    </source>
</evidence>
<dbReference type="InterPro" id="IPR012337">
    <property type="entry name" value="RNaseH-like_sf"/>
</dbReference>
<keyword evidence="4" id="KW-0862">Zinc</keyword>
<dbReference type="InterPro" id="IPR007021">
    <property type="entry name" value="DUF659"/>
</dbReference>
<evidence type="ECO:0000256" key="2">
    <source>
        <dbReference type="ARBA" id="ARBA00022723"/>
    </source>
</evidence>
<name>A0A9J6BW88_POLVA</name>
<feature type="domain" description="DUF659" evidence="6">
    <location>
        <begin position="130"/>
        <end position="280"/>
    </location>
</feature>
<accession>A0A9J6BW88</accession>
<dbReference type="GO" id="GO:0008270">
    <property type="term" value="F:zinc ion binding"/>
    <property type="evidence" value="ECO:0007669"/>
    <property type="project" value="UniProtKB-KW"/>
</dbReference>
<protein>
    <recommendedName>
        <fullName evidence="10">Zinc finger bed domain-containing protein 1-like</fullName>
    </recommendedName>
</protein>
<evidence type="ECO:0000313" key="9">
    <source>
        <dbReference type="Proteomes" id="UP001107558"/>
    </source>
</evidence>
<keyword evidence="9" id="KW-1185">Reference proteome</keyword>
<dbReference type="InterPro" id="IPR008906">
    <property type="entry name" value="HATC_C_dom"/>
</dbReference>
<dbReference type="Proteomes" id="UP001107558">
    <property type="component" value="Chromosome 3"/>
</dbReference>
<evidence type="ECO:0000256" key="1">
    <source>
        <dbReference type="ARBA" id="ARBA00004123"/>
    </source>
</evidence>
<proteinExistence type="predicted"/>
<dbReference type="Pfam" id="PF05699">
    <property type="entry name" value="Dimer_Tnp_hAT"/>
    <property type="match status" value="1"/>
</dbReference>
<comment type="subcellular location">
    <subcellularLocation>
        <location evidence="1">Nucleus</location>
    </subcellularLocation>
</comment>
<dbReference type="InterPro" id="IPR052035">
    <property type="entry name" value="ZnF_BED_domain_contain"/>
</dbReference>
<evidence type="ECO:0008006" key="10">
    <source>
        <dbReference type="Google" id="ProtNLM"/>
    </source>
</evidence>
<dbReference type="GO" id="GO:0005634">
    <property type="term" value="C:nucleus"/>
    <property type="evidence" value="ECO:0007669"/>
    <property type="project" value="UniProtKB-SubCell"/>
</dbReference>